<evidence type="ECO:0000259" key="7">
    <source>
        <dbReference type="PROSITE" id="PS51872"/>
    </source>
</evidence>
<keyword evidence="9" id="KW-1185">Reference proteome</keyword>
<dbReference type="InterPro" id="IPR047147">
    <property type="entry name" value="FBX5_43"/>
</dbReference>
<dbReference type="GO" id="GO:0005634">
    <property type="term" value="C:nucleus"/>
    <property type="evidence" value="ECO:0007669"/>
    <property type="project" value="TreeGrafter"/>
</dbReference>
<gene>
    <name evidence="8" type="ORF">BOX15_Mlig005993g1</name>
</gene>
<feature type="non-terminal residue" evidence="8">
    <location>
        <position position="1"/>
    </location>
</feature>
<dbReference type="GO" id="GO:0007088">
    <property type="term" value="P:regulation of mitotic nuclear division"/>
    <property type="evidence" value="ECO:0007669"/>
    <property type="project" value="InterPro"/>
</dbReference>
<dbReference type="PANTHER" id="PTHR15493:SF9">
    <property type="entry name" value="GH14043P"/>
    <property type="match status" value="1"/>
</dbReference>
<reference evidence="8 9" key="1">
    <citation type="submission" date="2017-06" db="EMBL/GenBank/DDBJ databases">
        <title>A platform for efficient transgenesis in Macrostomum lignano, a flatworm model organism for stem cell research.</title>
        <authorList>
            <person name="Berezikov E."/>
        </authorList>
    </citation>
    <scope>NUCLEOTIDE SEQUENCE [LARGE SCALE GENOMIC DNA]</scope>
    <source>
        <strain evidence="8">DV1</strain>
        <tissue evidence="8">Whole organism</tissue>
    </source>
</reference>
<keyword evidence="2" id="KW-0479">Metal-binding</keyword>
<dbReference type="PROSITE" id="PS51872">
    <property type="entry name" value="ZF_ZBR"/>
    <property type="match status" value="1"/>
</dbReference>
<feature type="compositionally biased region" description="Basic residues" evidence="6">
    <location>
        <begin position="380"/>
        <end position="389"/>
    </location>
</feature>
<feature type="compositionally biased region" description="Polar residues" evidence="6">
    <location>
        <begin position="192"/>
        <end position="207"/>
    </location>
</feature>
<dbReference type="EMBL" id="NIVC01003215">
    <property type="protein sequence ID" value="PAA52573.1"/>
    <property type="molecule type" value="Genomic_DNA"/>
</dbReference>
<dbReference type="UniPathway" id="UPA00143"/>
<feature type="compositionally biased region" description="Basic and acidic residues" evidence="6">
    <location>
        <begin position="1"/>
        <end position="13"/>
    </location>
</feature>
<organism evidence="8 9">
    <name type="scientific">Macrostomum lignano</name>
    <dbReference type="NCBI Taxonomy" id="282301"/>
    <lineage>
        <taxon>Eukaryota</taxon>
        <taxon>Metazoa</taxon>
        <taxon>Spiralia</taxon>
        <taxon>Lophotrochozoa</taxon>
        <taxon>Platyhelminthes</taxon>
        <taxon>Rhabditophora</taxon>
        <taxon>Macrostomorpha</taxon>
        <taxon>Macrostomida</taxon>
        <taxon>Macrostomidae</taxon>
        <taxon>Macrostomum</taxon>
    </lineage>
</organism>
<evidence type="ECO:0000313" key="8">
    <source>
        <dbReference type="EMBL" id="PAA52573.1"/>
    </source>
</evidence>
<dbReference type="STRING" id="282301.A0A267DTE6"/>
<dbReference type="PANTHER" id="PTHR15493">
    <property type="entry name" value="F-BOX ONLY PROTEIN 5 AND 43"/>
    <property type="match status" value="1"/>
</dbReference>
<keyword evidence="4" id="KW-0833">Ubl conjugation pathway</keyword>
<feature type="region of interest" description="Disordered" evidence="6">
    <location>
        <begin position="368"/>
        <end position="389"/>
    </location>
</feature>
<evidence type="ECO:0000256" key="2">
    <source>
        <dbReference type="ARBA" id="ARBA00022723"/>
    </source>
</evidence>
<feature type="compositionally biased region" description="Low complexity" evidence="6">
    <location>
        <begin position="245"/>
        <end position="256"/>
    </location>
</feature>
<protein>
    <recommendedName>
        <fullName evidence="7">ZBR-type domain-containing protein</fullName>
    </recommendedName>
</protein>
<dbReference type="CDD" id="cd20348">
    <property type="entry name" value="BRcat_RBR_EMI"/>
    <property type="match status" value="1"/>
</dbReference>
<dbReference type="SUPFAM" id="SSF57850">
    <property type="entry name" value="RING/U-box"/>
    <property type="match status" value="1"/>
</dbReference>
<dbReference type="Proteomes" id="UP000215902">
    <property type="component" value="Unassembled WGS sequence"/>
</dbReference>
<feature type="compositionally biased region" description="Low complexity" evidence="6">
    <location>
        <begin position="14"/>
        <end position="35"/>
    </location>
</feature>
<evidence type="ECO:0000256" key="4">
    <source>
        <dbReference type="ARBA" id="ARBA00022786"/>
    </source>
</evidence>
<dbReference type="AlphaFoldDB" id="A0A267DTE6"/>
<feature type="region of interest" description="Disordered" evidence="6">
    <location>
        <begin position="153"/>
        <end position="216"/>
    </location>
</feature>
<keyword evidence="3" id="KW-0863">Zinc-finger</keyword>
<proteinExistence type="predicted"/>
<keyword evidence="5" id="KW-0862">Zinc</keyword>
<dbReference type="GO" id="GO:0045835">
    <property type="term" value="P:negative regulation of meiotic nuclear division"/>
    <property type="evidence" value="ECO:0007669"/>
    <property type="project" value="InterPro"/>
</dbReference>
<comment type="caution">
    <text evidence="8">The sequence shown here is derived from an EMBL/GenBank/DDBJ whole genome shotgun (WGS) entry which is preliminary data.</text>
</comment>
<dbReference type="OrthoDB" id="9984940at2759"/>
<dbReference type="Gene3D" id="2.20.25.20">
    <property type="match status" value="1"/>
</dbReference>
<evidence type="ECO:0000313" key="9">
    <source>
        <dbReference type="Proteomes" id="UP000215902"/>
    </source>
</evidence>
<name>A0A267DTE6_9PLAT</name>
<dbReference type="GO" id="GO:0008270">
    <property type="term" value="F:zinc ion binding"/>
    <property type="evidence" value="ECO:0007669"/>
    <property type="project" value="UniProtKB-KW"/>
</dbReference>
<evidence type="ECO:0000256" key="1">
    <source>
        <dbReference type="ARBA" id="ARBA00004906"/>
    </source>
</evidence>
<evidence type="ECO:0000256" key="3">
    <source>
        <dbReference type="ARBA" id="ARBA00022771"/>
    </source>
</evidence>
<dbReference type="InterPro" id="IPR044064">
    <property type="entry name" value="ZF_ZBR"/>
</dbReference>
<accession>A0A267DTE6</accession>
<evidence type="ECO:0000256" key="6">
    <source>
        <dbReference type="SAM" id="MobiDB-lite"/>
    </source>
</evidence>
<comment type="pathway">
    <text evidence="1">Protein modification; protein ubiquitination.</text>
</comment>
<feature type="compositionally biased region" description="Basic residues" evidence="6">
    <location>
        <begin position="177"/>
        <end position="189"/>
    </location>
</feature>
<evidence type="ECO:0000256" key="5">
    <source>
        <dbReference type="ARBA" id="ARBA00022833"/>
    </source>
</evidence>
<feature type="domain" description="ZBR-type" evidence="7">
    <location>
        <begin position="314"/>
        <end position="364"/>
    </location>
</feature>
<sequence length="389" mass="41865">PRKPECAAHHSQMDTDAPAASATAAADSSSAPTMDSGLFADSGIGATEMENEISSASSATPGSLCFRDMMSRLPPVHRQGLKRLIGYAQRQKNPRLIGTRIAVEQVDFLAELDDYDRSGFLLDCLFKRAGFDAATCALMRLVSSRWRQLVDRFGTRGGPARNDVGAGGRADKDTTSRRHHRRRRRKHRRATLDSSSTSSIENRSLNESGAGASRRSSLSAASTVVPSAGGTFGDAQLSAAVAMETSPAPSTSSPAWPSQPPRRALRMAPPVAVVDSFQADAGEAASVGGSSGGGGGRLFDAFVEESKRLVNNQGLRPCPRCRWPARVDPDTRIGRCTRPETECGFAFCLNCLTDGHLYRHCPFLLQTSPVKPPPPPKQRLSLKKRLHRL</sequence>
<feature type="region of interest" description="Disordered" evidence="6">
    <location>
        <begin position="1"/>
        <end position="35"/>
    </location>
</feature>
<dbReference type="GO" id="GO:0016567">
    <property type="term" value="P:protein ubiquitination"/>
    <property type="evidence" value="ECO:0007669"/>
    <property type="project" value="UniProtKB-UniPathway"/>
</dbReference>
<feature type="region of interest" description="Disordered" evidence="6">
    <location>
        <begin position="243"/>
        <end position="263"/>
    </location>
</feature>